<dbReference type="GO" id="GO:0008170">
    <property type="term" value="F:N-methyltransferase activity"/>
    <property type="evidence" value="ECO:0007669"/>
    <property type="project" value="InterPro"/>
</dbReference>
<accession>F3QHN6</accession>
<organism evidence="10 11">
    <name type="scientific">Parasutterella excrementihominis YIT 11859</name>
    <dbReference type="NCBI Taxonomy" id="762966"/>
    <lineage>
        <taxon>Bacteria</taxon>
        <taxon>Pseudomonadati</taxon>
        <taxon>Pseudomonadota</taxon>
        <taxon>Betaproteobacteria</taxon>
        <taxon>Burkholderiales</taxon>
        <taxon>Sutterellaceae</taxon>
        <taxon>Parasutterella</taxon>
    </lineage>
</organism>
<dbReference type="GO" id="GO:0009007">
    <property type="term" value="F:site-specific DNA-methyltransferase (adenine-specific) activity"/>
    <property type="evidence" value="ECO:0007669"/>
    <property type="project" value="UniProtKB-EC"/>
</dbReference>
<comment type="similarity">
    <text evidence="1">Belongs to the N(4)/N(6)-methyltransferase family.</text>
</comment>
<dbReference type="RefSeq" id="WP_008863499.1">
    <property type="nucleotide sequence ID" value="NZ_GL883681.1"/>
</dbReference>
<dbReference type="Proteomes" id="UP000005156">
    <property type="component" value="Unassembled WGS sequence"/>
</dbReference>
<evidence type="ECO:0000256" key="2">
    <source>
        <dbReference type="ARBA" id="ARBA00011900"/>
    </source>
</evidence>
<gene>
    <name evidence="10" type="ORF">HMPREF9439_00433</name>
</gene>
<evidence type="ECO:0000256" key="5">
    <source>
        <dbReference type="ARBA" id="ARBA00022691"/>
    </source>
</evidence>
<reference evidence="10 11" key="1">
    <citation type="submission" date="2011-02" db="EMBL/GenBank/DDBJ databases">
        <authorList>
            <person name="Weinstock G."/>
            <person name="Sodergren E."/>
            <person name="Clifton S."/>
            <person name="Fulton L."/>
            <person name="Fulton B."/>
            <person name="Courtney L."/>
            <person name="Fronick C."/>
            <person name="Harrison M."/>
            <person name="Strong C."/>
            <person name="Farmer C."/>
            <person name="Delahaunty K."/>
            <person name="Markovic C."/>
            <person name="Hall O."/>
            <person name="Minx P."/>
            <person name="Tomlinson C."/>
            <person name="Mitreva M."/>
            <person name="Hou S."/>
            <person name="Chen J."/>
            <person name="Wollam A."/>
            <person name="Pepin K.H."/>
            <person name="Johnson M."/>
            <person name="Bhonagiri V."/>
            <person name="Zhang X."/>
            <person name="Suruliraj S."/>
            <person name="Warren W."/>
            <person name="Chinwalla A."/>
            <person name="Mardis E.R."/>
            <person name="Wilson R.K."/>
        </authorList>
    </citation>
    <scope>NUCLEOTIDE SEQUENCE [LARGE SCALE GENOMIC DNA]</scope>
    <source>
        <strain evidence="10 11">YIT 11859</strain>
    </source>
</reference>
<dbReference type="PANTHER" id="PTHR42933:SF4">
    <property type="entry name" value="TYPE I RESTRICTION ENZYME ECOKI METHYLASE SUBUNIT"/>
    <property type="match status" value="1"/>
</dbReference>
<dbReference type="PRINTS" id="PR00507">
    <property type="entry name" value="N12N6MTFRASE"/>
</dbReference>
<evidence type="ECO:0000259" key="8">
    <source>
        <dbReference type="Pfam" id="PF02384"/>
    </source>
</evidence>
<dbReference type="InterPro" id="IPR003356">
    <property type="entry name" value="DNA_methylase_A-5"/>
</dbReference>
<dbReference type="InterPro" id="IPR022749">
    <property type="entry name" value="D12N6_MeTrfase_N"/>
</dbReference>
<dbReference type="SUPFAM" id="SSF53335">
    <property type="entry name" value="S-adenosyl-L-methionine-dependent methyltransferases"/>
    <property type="match status" value="1"/>
</dbReference>
<keyword evidence="3 10" id="KW-0489">Methyltransferase</keyword>
<dbReference type="PROSITE" id="PS00092">
    <property type="entry name" value="N6_MTASE"/>
    <property type="match status" value="1"/>
</dbReference>
<evidence type="ECO:0000256" key="1">
    <source>
        <dbReference type="ARBA" id="ARBA00006594"/>
    </source>
</evidence>
<dbReference type="PANTHER" id="PTHR42933">
    <property type="entry name" value="SLR6095 PROTEIN"/>
    <property type="match status" value="1"/>
</dbReference>
<dbReference type="InterPro" id="IPR051537">
    <property type="entry name" value="DNA_Adenine_Mtase"/>
</dbReference>
<dbReference type="AlphaFoldDB" id="F3QHN6"/>
<keyword evidence="11" id="KW-1185">Reference proteome</keyword>
<dbReference type="HOGENOM" id="CLU_018284_2_0_4"/>
<dbReference type="CDD" id="cd02440">
    <property type="entry name" value="AdoMet_MTases"/>
    <property type="match status" value="1"/>
</dbReference>
<dbReference type="InterPro" id="IPR002052">
    <property type="entry name" value="DNA_methylase_N6_adenine_CS"/>
</dbReference>
<evidence type="ECO:0000313" key="11">
    <source>
        <dbReference type="Proteomes" id="UP000005156"/>
    </source>
</evidence>
<dbReference type="InterPro" id="IPR029063">
    <property type="entry name" value="SAM-dependent_MTases_sf"/>
</dbReference>
<evidence type="ECO:0000256" key="3">
    <source>
        <dbReference type="ARBA" id="ARBA00022603"/>
    </source>
</evidence>
<protein>
    <recommendedName>
        <fullName evidence="2">site-specific DNA-methyltransferase (adenine-specific)</fullName>
        <ecNumber evidence="2">2.1.1.72</ecNumber>
    </recommendedName>
</protein>
<dbReference type="EMBL" id="AFBP01000008">
    <property type="protein sequence ID" value="EGG57143.1"/>
    <property type="molecule type" value="Genomic_DNA"/>
</dbReference>
<dbReference type="eggNOG" id="COG0286">
    <property type="taxonomic scope" value="Bacteria"/>
</dbReference>
<feature type="domain" description="DNA methylase adenine-specific" evidence="8">
    <location>
        <begin position="124"/>
        <end position="402"/>
    </location>
</feature>
<evidence type="ECO:0000256" key="6">
    <source>
        <dbReference type="ARBA" id="ARBA00022747"/>
    </source>
</evidence>
<dbReference type="Gene3D" id="3.40.50.150">
    <property type="entry name" value="Vaccinia Virus protein VP39"/>
    <property type="match status" value="1"/>
</dbReference>
<evidence type="ECO:0000256" key="4">
    <source>
        <dbReference type="ARBA" id="ARBA00022679"/>
    </source>
</evidence>
<dbReference type="Pfam" id="PF02384">
    <property type="entry name" value="N6_Mtase"/>
    <property type="match status" value="1"/>
</dbReference>
<keyword evidence="5" id="KW-0949">S-adenosyl-L-methionine</keyword>
<dbReference type="Pfam" id="PF12161">
    <property type="entry name" value="HsdM_N"/>
    <property type="match status" value="1"/>
</dbReference>
<dbReference type="OrthoDB" id="9784823at2"/>
<evidence type="ECO:0000313" key="10">
    <source>
        <dbReference type="EMBL" id="EGG57143.1"/>
    </source>
</evidence>
<feature type="domain" description="N6 adenine-specific DNA methyltransferase N-terminal" evidence="9">
    <location>
        <begin position="8"/>
        <end position="112"/>
    </location>
</feature>
<sequence>MEVTETSLVKKVWKLADVMAGAGIGFTDYITQLTYLLFLKMDQENVDLMDEESKIPEGLRWENLRKETGEDQLSLYERILRTLSKQEGLIGTIFTKAQNKIESPVYLSKLISFIDQEQWLILKGDVKGALYEAILQKNGQDKKSGAGQYFTPRPLIDAIVDVISPKIGETVIDPACGTAGFLLSAFNYMKGQSMDTDLNIKLRNSSLKGYDITPLVVTLGSMNLYLHGVGLNSSPIVCQDSLIKEPDKKYDIVLANPPFGARAAGSVEIHRSDFIKETKNNQINFLQHIMSLLKSGGRAGVVLPDNVLFESSGEEVRKKLLTDFNLHTILRLPTGIFYANGVQTNVLFFEKKGKTKELWVYDYRSGIKHTLATNPLKREDLDDFVSCFSSEDRNKREETYNKDTNPNGRWRKFSIEEILEREGTNLDLSWIKNDSDALEEMKIPELLKLLTEKKQNISDAVTELQKELVECKL</sequence>
<dbReference type="GeneID" id="43347956"/>
<dbReference type="InterPro" id="IPR038333">
    <property type="entry name" value="T1MK-like_N_sf"/>
</dbReference>
<proteinExistence type="inferred from homology"/>
<comment type="caution">
    <text evidence="10">The sequence shown here is derived from an EMBL/GenBank/DDBJ whole genome shotgun (WGS) entry which is preliminary data.</text>
</comment>
<dbReference type="EC" id="2.1.1.72" evidence="2"/>
<dbReference type="GO" id="GO:0009307">
    <property type="term" value="P:DNA restriction-modification system"/>
    <property type="evidence" value="ECO:0007669"/>
    <property type="project" value="UniProtKB-KW"/>
</dbReference>
<dbReference type="GO" id="GO:0032259">
    <property type="term" value="P:methylation"/>
    <property type="evidence" value="ECO:0007669"/>
    <property type="project" value="UniProtKB-KW"/>
</dbReference>
<keyword evidence="6" id="KW-0680">Restriction system</keyword>
<evidence type="ECO:0000256" key="7">
    <source>
        <dbReference type="ARBA" id="ARBA00047942"/>
    </source>
</evidence>
<comment type="catalytic activity">
    <reaction evidence="7">
        <text>a 2'-deoxyadenosine in DNA + S-adenosyl-L-methionine = an N(6)-methyl-2'-deoxyadenosine in DNA + S-adenosyl-L-homocysteine + H(+)</text>
        <dbReference type="Rhea" id="RHEA:15197"/>
        <dbReference type="Rhea" id="RHEA-COMP:12418"/>
        <dbReference type="Rhea" id="RHEA-COMP:12419"/>
        <dbReference type="ChEBI" id="CHEBI:15378"/>
        <dbReference type="ChEBI" id="CHEBI:57856"/>
        <dbReference type="ChEBI" id="CHEBI:59789"/>
        <dbReference type="ChEBI" id="CHEBI:90615"/>
        <dbReference type="ChEBI" id="CHEBI:90616"/>
        <dbReference type="EC" id="2.1.1.72"/>
    </reaction>
</comment>
<dbReference type="GO" id="GO:0003677">
    <property type="term" value="F:DNA binding"/>
    <property type="evidence" value="ECO:0007669"/>
    <property type="project" value="InterPro"/>
</dbReference>
<evidence type="ECO:0000259" key="9">
    <source>
        <dbReference type="Pfam" id="PF12161"/>
    </source>
</evidence>
<keyword evidence="4" id="KW-0808">Transferase</keyword>
<name>F3QHN6_9BURK</name>
<dbReference type="Gene3D" id="1.20.1260.30">
    <property type="match status" value="1"/>
</dbReference>